<sequence>MVKQAQLLEDATDFMDRNKGRIVKKEQAHSSSSRPTNGKKRPLSVTDGPNQERKPKIATPSTPNKTNCKHYDKPGHTVEKRWRKASTCLCCGSHEHHILDCPKLNENDKHPGGQRRQGRLQAMQETETTEDGGVVEGTLQGSCGGALGGWGAVDRPQEAHLLPPFHLLRPVQTDLLESTKGGRDSRPYYRAAQGRRDPMKGVHHPRHDFDVDPSTARVGLRARLGVCANLNHGRSPGRRILSTFRLPRNSGVPRTLGSLMVIACVMLVDPRSRFALTPV</sequence>
<dbReference type="EMBL" id="NMUH01000368">
    <property type="protein sequence ID" value="MQL77832.1"/>
    <property type="molecule type" value="Genomic_DNA"/>
</dbReference>
<organism evidence="2 3">
    <name type="scientific">Colocasia esculenta</name>
    <name type="common">Wild taro</name>
    <name type="synonym">Arum esculentum</name>
    <dbReference type="NCBI Taxonomy" id="4460"/>
    <lineage>
        <taxon>Eukaryota</taxon>
        <taxon>Viridiplantae</taxon>
        <taxon>Streptophyta</taxon>
        <taxon>Embryophyta</taxon>
        <taxon>Tracheophyta</taxon>
        <taxon>Spermatophyta</taxon>
        <taxon>Magnoliopsida</taxon>
        <taxon>Liliopsida</taxon>
        <taxon>Araceae</taxon>
        <taxon>Aroideae</taxon>
        <taxon>Colocasieae</taxon>
        <taxon>Colocasia</taxon>
    </lineage>
</organism>
<feature type="compositionally biased region" description="Basic and acidic residues" evidence="1">
    <location>
        <begin position="14"/>
        <end position="28"/>
    </location>
</feature>
<name>A0A843TYE3_COLES</name>
<dbReference type="Proteomes" id="UP000652761">
    <property type="component" value="Unassembled WGS sequence"/>
</dbReference>
<feature type="region of interest" description="Disordered" evidence="1">
    <location>
        <begin position="1"/>
        <end position="74"/>
    </location>
</feature>
<proteinExistence type="predicted"/>
<keyword evidence="3" id="KW-1185">Reference proteome</keyword>
<evidence type="ECO:0000313" key="3">
    <source>
        <dbReference type="Proteomes" id="UP000652761"/>
    </source>
</evidence>
<protein>
    <submittedName>
        <fullName evidence="2">Uncharacterized protein</fullName>
    </submittedName>
</protein>
<comment type="caution">
    <text evidence="2">The sequence shown here is derived from an EMBL/GenBank/DDBJ whole genome shotgun (WGS) entry which is preliminary data.</text>
</comment>
<accession>A0A843TYE3</accession>
<evidence type="ECO:0000256" key="1">
    <source>
        <dbReference type="SAM" id="MobiDB-lite"/>
    </source>
</evidence>
<dbReference type="AlphaFoldDB" id="A0A843TYE3"/>
<gene>
    <name evidence="2" type="ORF">Taro_010239</name>
</gene>
<evidence type="ECO:0000313" key="2">
    <source>
        <dbReference type="EMBL" id="MQL77832.1"/>
    </source>
</evidence>
<reference evidence="2" key="1">
    <citation type="submission" date="2017-07" db="EMBL/GenBank/DDBJ databases">
        <title>Taro Niue Genome Assembly and Annotation.</title>
        <authorList>
            <person name="Atibalentja N."/>
            <person name="Keating K."/>
            <person name="Fields C.J."/>
        </authorList>
    </citation>
    <scope>NUCLEOTIDE SEQUENCE</scope>
    <source>
        <strain evidence="2">Niue_2</strain>
        <tissue evidence="2">Leaf</tissue>
    </source>
</reference>